<evidence type="ECO:0000313" key="1">
    <source>
        <dbReference type="EMBL" id="MCL7032763.1"/>
    </source>
</evidence>
<accession>A0AA41SD33</accession>
<reference evidence="2" key="1">
    <citation type="submission" date="2022-03" db="EMBL/GenBank/DDBJ databases">
        <title>A functionally conserved STORR gene fusion in Papaver species that diverged 16.8 million years ago.</title>
        <authorList>
            <person name="Catania T."/>
        </authorList>
    </citation>
    <scope>NUCLEOTIDE SEQUENCE</scope>
    <source>
        <strain evidence="2">S-191538</strain>
    </source>
</reference>
<dbReference type="Proteomes" id="UP001177140">
    <property type="component" value="Unassembled WGS sequence"/>
</dbReference>
<evidence type="ECO:0000313" key="2">
    <source>
        <dbReference type="EMBL" id="MCL7037239.1"/>
    </source>
</evidence>
<evidence type="ECO:0000313" key="3">
    <source>
        <dbReference type="Proteomes" id="UP001177140"/>
    </source>
</evidence>
<dbReference type="PANTHER" id="PTHR38355">
    <property type="entry name" value="OS06G0149500 PROTEIN"/>
    <property type="match status" value="1"/>
</dbReference>
<comment type="caution">
    <text evidence="2">The sequence shown here is derived from an EMBL/GenBank/DDBJ whole genome shotgun (WGS) entry which is preliminary data.</text>
</comment>
<organism evidence="2 3">
    <name type="scientific">Papaver nudicaule</name>
    <name type="common">Iceland poppy</name>
    <dbReference type="NCBI Taxonomy" id="74823"/>
    <lineage>
        <taxon>Eukaryota</taxon>
        <taxon>Viridiplantae</taxon>
        <taxon>Streptophyta</taxon>
        <taxon>Embryophyta</taxon>
        <taxon>Tracheophyta</taxon>
        <taxon>Spermatophyta</taxon>
        <taxon>Magnoliopsida</taxon>
        <taxon>Ranunculales</taxon>
        <taxon>Papaveraceae</taxon>
        <taxon>Papaveroideae</taxon>
        <taxon>Papaver</taxon>
    </lineage>
</organism>
<proteinExistence type="predicted"/>
<sequence>MWDWKQQLFAEASNDESSPLSLSKLRVIYGEAPISQQGVAAVAVNNEDSKKPSETRIMI</sequence>
<gene>
    <name evidence="1" type="ORF">MKW94_013922</name>
    <name evidence="2" type="ORF">MKW94_022180</name>
</gene>
<protein>
    <submittedName>
        <fullName evidence="2">Uncharacterized protein</fullName>
    </submittedName>
</protein>
<dbReference type="EMBL" id="JAJJMA010176836">
    <property type="protein sequence ID" value="MCL7037239.1"/>
    <property type="molecule type" value="Genomic_DNA"/>
</dbReference>
<dbReference type="EMBL" id="JAJJMA010126678">
    <property type="protein sequence ID" value="MCL7032763.1"/>
    <property type="molecule type" value="Genomic_DNA"/>
</dbReference>
<dbReference type="AlphaFoldDB" id="A0AA41SD33"/>
<keyword evidence="3" id="KW-1185">Reference proteome</keyword>
<name>A0AA41SD33_PAPNU</name>
<dbReference type="PANTHER" id="PTHR38355:SF1">
    <property type="entry name" value="OS06G0149500 PROTEIN"/>
    <property type="match status" value="1"/>
</dbReference>
<dbReference type="GO" id="GO:0005739">
    <property type="term" value="C:mitochondrion"/>
    <property type="evidence" value="ECO:0007669"/>
    <property type="project" value="TreeGrafter"/>
</dbReference>